<feature type="signal peptide" evidence="1">
    <location>
        <begin position="1"/>
        <end position="23"/>
    </location>
</feature>
<dbReference type="PANTHER" id="PTHR10157">
    <property type="entry name" value="DOPAMINE BETA HYDROXYLASE RELATED"/>
    <property type="match status" value="1"/>
</dbReference>
<name>A0A7K8Z1X2_9PASS</name>
<evidence type="ECO:0000259" key="2">
    <source>
        <dbReference type="PROSITE" id="PS50836"/>
    </source>
</evidence>
<feature type="domain" description="DOMON" evidence="2">
    <location>
        <begin position="40"/>
        <end position="97"/>
    </location>
</feature>
<dbReference type="InterPro" id="IPR000945">
    <property type="entry name" value="DBH-like"/>
</dbReference>
<dbReference type="AlphaFoldDB" id="A0A7K8Z1X2"/>
<dbReference type="GO" id="GO:0042421">
    <property type="term" value="P:norepinephrine biosynthetic process"/>
    <property type="evidence" value="ECO:0007669"/>
    <property type="project" value="TreeGrafter"/>
</dbReference>
<organism evidence="3 4">
    <name type="scientific">Sakesphorus luctuosus</name>
    <dbReference type="NCBI Taxonomy" id="419690"/>
    <lineage>
        <taxon>Eukaryota</taxon>
        <taxon>Metazoa</taxon>
        <taxon>Chordata</taxon>
        <taxon>Craniata</taxon>
        <taxon>Vertebrata</taxon>
        <taxon>Euteleostomi</taxon>
        <taxon>Archelosauria</taxon>
        <taxon>Archosauria</taxon>
        <taxon>Dinosauria</taxon>
        <taxon>Saurischia</taxon>
        <taxon>Theropoda</taxon>
        <taxon>Coelurosauria</taxon>
        <taxon>Aves</taxon>
        <taxon>Neognathae</taxon>
        <taxon>Neoaves</taxon>
        <taxon>Telluraves</taxon>
        <taxon>Australaves</taxon>
        <taxon>Passeriformes</taxon>
        <taxon>Thamnophilidae</taxon>
        <taxon>Sakesphorus</taxon>
    </lineage>
</organism>
<reference evidence="3 4" key="1">
    <citation type="submission" date="2019-09" db="EMBL/GenBank/DDBJ databases">
        <title>Bird 10,000 Genomes (B10K) Project - Family phase.</title>
        <authorList>
            <person name="Zhang G."/>
        </authorList>
    </citation>
    <scope>NUCLEOTIDE SEQUENCE [LARGE SCALE GENOMIC DNA]</scope>
    <source>
        <strain evidence="3">B10K-DU-001-06</strain>
        <tissue evidence="3">Muscle</tissue>
    </source>
</reference>
<dbReference type="Pfam" id="PF03351">
    <property type="entry name" value="DOMON"/>
    <property type="match status" value="1"/>
</dbReference>
<keyword evidence="4" id="KW-1185">Reference proteome</keyword>
<evidence type="ECO:0000256" key="1">
    <source>
        <dbReference type="SAM" id="SignalP"/>
    </source>
</evidence>
<dbReference type="CDD" id="cd09631">
    <property type="entry name" value="DOMON_DOH"/>
    <property type="match status" value="1"/>
</dbReference>
<dbReference type="EMBL" id="VWZD01009830">
    <property type="protein sequence ID" value="NXG08839.1"/>
    <property type="molecule type" value="Genomic_DNA"/>
</dbReference>
<dbReference type="InterPro" id="IPR005018">
    <property type="entry name" value="DOMON_domain"/>
</dbReference>
<dbReference type="Proteomes" id="UP000558958">
    <property type="component" value="Unassembled WGS sequence"/>
</dbReference>
<dbReference type="GO" id="GO:0042420">
    <property type="term" value="P:dopamine catabolic process"/>
    <property type="evidence" value="ECO:0007669"/>
    <property type="project" value="TreeGrafter"/>
</dbReference>
<evidence type="ECO:0000313" key="3">
    <source>
        <dbReference type="EMBL" id="NXG08839.1"/>
    </source>
</evidence>
<dbReference type="GO" id="GO:0005507">
    <property type="term" value="F:copper ion binding"/>
    <property type="evidence" value="ECO:0007669"/>
    <property type="project" value="TreeGrafter"/>
</dbReference>
<accession>A0A7K8Z1X2</accession>
<dbReference type="GO" id="GO:0030667">
    <property type="term" value="C:secretory granule membrane"/>
    <property type="evidence" value="ECO:0007669"/>
    <property type="project" value="TreeGrafter"/>
</dbReference>
<dbReference type="GO" id="GO:0005615">
    <property type="term" value="C:extracellular space"/>
    <property type="evidence" value="ECO:0007669"/>
    <property type="project" value="TreeGrafter"/>
</dbReference>
<comment type="caution">
    <text evidence="3">The sequence shown here is derived from an EMBL/GenBank/DDBJ whole genome shotgun (WGS) entry which is preliminary data.</text>
</comment>
<dbReference type="PROSITE" id="PS50836">
    <property type="entry name" value="DOMON"/>
    <property type="match status" value="1"/>
</dbReference>
<sequence>MAMSFSRIHGMLFILSCPCRCSAQLAAPLLPFSNFLGPSHMVSLCWDHDEEELMTIELQVCTTGWVAIGFSPRGELPGSDTVIGGVFPNGSIYISVS</sequence>
<proteinExistence type="predicted"/>
<gene>
    <name evidence="3" type="primary">Moxd2</name>
    <name evidence="3" type="ORF">SAKLUC_R15411</name>
</gene>
<keyword evidence="1" id="KW-0732">Signal</keyword>
<dbReference type="InterPro" id="IPR045266">
    <property type="entry name" value="DOH_DOMON"/>
</dbReference>
<feature type="non-terminal residue" evidence="3">
    <location>
        <position position="1"/>
    </location>
</feature>
<feature type="chain" id="PRO_5029823304" evidence="1">
    <location>
        <begin position="24"/>
        <end position="97"/>
    </location>
</feature>
<protein>
    <submittedName>
        <fullName evidence="3">MOXD2 protein</fullName>
    </submittedName>
</protein>
<feature type="non-terminal residue" evidence="3">
    <location>
        <position position="97"/>
    </location>
</feature>
<dbReference type="GO" id="GO:0004500">
    <property type="term" value="F:dopamine beta-monooxygenase activity"/>
    <property type="evidence" value="ECO:0007669"/>
    <property type="project" value="InterPro"/>
</dbReference>
<evidence type="ECO:0000313" key="4">
    <source>
        <dbReference type="Proteomes" id="UP000558958"/>
    </source>
</evidence>
<dbReference type="PANTHER" id="PTHR10157:SF31">
    <property type="entry name" value="DBH-LIKE MONOOXYGENASE PROTEIN 2-RELATED"/>
    <property type="match status" value="1"/>
</dbReference>
<dbReference type="GO" id="GO:0006589">
    <property type="term" value="P:octopamine biosynthetic process"/>
    <property type="evidence" value="ECO:0007669"/>
    <property type="project" value="TreeGrafter"/>
</dbReference>